<dbReference type="AlphaFoldDB" id="A0A6L6XQQ3"/>
<gene>
    <name evidence="2" type="ORF">GON03_08000</name>
</gene>
<reference evidence="2 3" key="1">
    <citation type="submission" date="2019-12" db="EMBL/GenBank/DDBJ databases">
        <authorList>
            <person name="Huq M.A."/>
        </authorList>
    </citation>
    <scope>NUCLEOTIDE SEQUENCE [LARGE SCALE GENOMIC DNA]</scope>
    <source>
        <strain evidence="2 3">MAH-18</strain>
    </source>
</reference>
<keyword evidence="3" id="KW-1185">Reference proteome</keyword>
<protein>
    <recommendedName>
        <fullName evidence="1">HTH luxR-type domain-containing protein</fullName>
    </recommendedName>
</protein>
<dbReference type="GO" id="GO:0003677">
    <property type="term" value="F:DNA binding"/>
    <property type="evidence" value="ECO:0007669"/>
    <property type="project" value="InterPro"/>
</dbReference>
<dbReference type="InterPro" id="IPR016032">
    <property type="entry name" value="Sig_transdc_resp-reg_C-effctor"/>
</dbReference>
<dbReference type="SMART" id="SM00421">
    <property type="entry name" value="HTH_LUXR"/>
    <property type="match status" value="1"/>
</dbReference>
<dbReference type="InterPro" id="IPR036388">
    <property type="entry name" value="WH-like_DNA-bd_sf"/>
</dbReference>
<evidence type="ECO:0000313" key="2">
    <source>
        <dbReference type="EMBL" id="MVQ49122.1"/>
    </source>
</evidence>
<sequence>MTTPAPTTDRRRKRVVVVGQFTMVVEAVSRSLPATVRTATVALDTAPSTNAARDSVLRSSPALVVLVVSRLDRVYAPDLVSELAGRGQRVVVIGQVGDAGESRELAAAGAMAVLDGVGATELVRLVARLTDPEAGTVGRTRVAVAPRRAPDAALTEERRALRRLARLTPAEARTLWRLMHGDSVLEIAERHVVSVETVRSHIRALLTKLDASSQLAAVALAWRVGWQSSPAVRDAA</sequence>
<dbReference type="EMBL" id="WSEK01000004">
    <property type="protein sequence ID" value="MVQ49122.1"/>
    <property type="molecule type" value="Genomic_DNA"/>
</dbReference>
<evidence type="ECO:0000313" key="3">
    <source>
        <dbReference type="Proteomes" id="UP000473525"/>
    </source>
</evidence>
<dbReference type="InterPro" id="IPR000792">
    <property type="entry name" value="Tscrpt_reg_LuxR_C"/>
</dbReference>
<dbReference type="PROSITE" id="PS50043">
    <property type="entry name" value="HTH_LUXR_2"/>
    <property type="match status" value="1"/>
</dbReference>
<dbReference type="Pfam" id="PF00196">
    <property type="entry name" value="GerE"/>
    <property type="match status" value="1"/>
</dbReference>
<organism evidence="2 3">
    <name type="scientific">Nocardioides agri</name>
    <dbReference type="NCBI Taxonomy" id="2682843"/>
    <lineage>
        <taxon>Bacteria</taxon>
        <taxon>Bacillati</taxon>
        <taxon>Actinomycetota</taxon>
        <taxon>Actinomycetes</taxon>
        <taxon>Propionibacteriales</taxon>
        <taxon>Nocardioidaceae</taxon>
        <taxon>Nocardioides</taxon>
    </lineage>
</organism>
<dbReference type="Gene3D" id="1.10.10.10">
    <property type="entry name" value="Winged helix-like DNA-binding domain superfamily/Winged helix DNA-binding domain"/>
    <property type="match status" value="1"/>
</dbReference>
<comment type="caution">
    <text evidence="2">The sequence shown here is derived from an EMBL/GenBank/DDBJ whole genome shotgun (WGS) entry which is preliminary data.</text>
</comment>
<accession>A0A6L6XQQ3</accession>
<proteinExistence type="predicted"/>
<dbReference type="SUPFAM" id="SSF46894">
    <property type="entry name" value="C-terminal effector domain of the bipartite response regulators"/>
    <property type="match status" value="1"/>
</dbReference>
<dbReference type="Proteomes" id="UP000473525">
    <property type="component" value="Unassembled WGS sequence"/>
</dbReference>
<dbReference type="GO" id="GO:0006355">
    <property type="term" value="P:regulation of DNA-templated transcription"/>
    <property type="evidence" value="ECO:0007669"/>
    <property type="project" value="InterPro"/>
</dbReference>
<evidence type="ECO:0000259" key="1">
    <source>
        <dbReference type="PROSITE" id="PS50043"/>
    </source>
</evidence>
<name>A0A6L6XQQ3_9ACTN</name>
<feature type="domain" description="HTH luxR-type" evidence="1">
    <location>
        <begin position="160"/>
        <end position="225"/>
    </location>
</feature>
<dbReference type="RefSeq" id="WP_157341640.1">
    <property type="nucleotide sequence ID" value="NZ_WSEK01000004.1"/>
</dbReference>
<dbReference type="PRINTS" id="PR00038">
    <property type="entry name" value="HTHLUXR"/>
</dbReference>